<keyword evidence="5" id="KW-1185">Reference proteome</keyword>
<evidence type="ECO:0000313" key="4">
    <source>
        <dbReference type="EMBL" id="KWV48522.1"/>
    </source>
</evidence>
<comment type="caution">
    <text evidence="4">The sequence shown here is derived from an EMBL/GenBank/DDBJ whole genome shotgun (WGS) entry which is preliminary data.</text>
</comment>
<dbReference type="SUPFAM" id="SSF56645">
    <property type="entry name" value="Acyl-CoA dehydrogenase NM domain-like"/>
    <property type="match status" value="1"/>
</dbReference>
<sequence length="387" mass="42084">MACEMSLLEKAEKITPLIHEARDASERERRMSSSVLTAFHDAKLFRMMIPQDVGGLQVDPITSTRVVETIAAADGAAGWCLMIGMTYGMWGSRLHQDVARSIYGTSEAVVAGAVRPVGRVRKVDGGFIADGRWSFGSGISHSTWLLGGCTVYESDAPKKSETGEVETRLIFFPTREGEIIDTWDTGGLRGTGSHDYAVKELFVPAERTIPFHAPSRLDDPLYRMPQLALLDTAMAAVPLGIARTAIDTFVDLAGTKKSHAFASAPTQRSTIQADVGRAEAILQAARAWLYGSLEETWNDVQKGREISMRQATMLRLSRANALTASTQAVDLMYSAAAGTAIYSKSPLDRCFRDVHVAAQHVALHPSNYETCGRILLGVEGLPERRGP</sequence>
<proteinExistence type="predicted"/>
<evidence type="ECO:0000313" key="5">
    <source>
        <dbReference type="Proteomes" id="UP000057737"/>
    </source>
</evidence>
<name>A0A109JGA8_9BRAD</name>
<dbReference type="PANTHER" id="PTHR43884:SF12">
    <property type="entry name" value="ISOVALERYL-COA DEHYDROGENASE, MITOCHONDRIAL-RELATED"/>
    <property type="match status" value="1"/>
</dbReference>
<dbReference type="OrthoDB" id="7316074at2"/>
<evidence type="ECO:0008006" key="6">
    <source>
        <dbReference type="Google" id="ProtNLM"/>
    </source>
</evidence>
<dbReference type="GO" id="GO:0008470">
    <property type="term" value="F:3-methylbutanoyl-CoA dehydrogenase activity"/>
    <property type="evidence" value="ECO:0007669"/>
    <property type="project" value="TreeGrafter"/>
</dbReference>
<dbReference type="PANTHER" id="PTHR43884">
    <property type="entry name" value="ACYL-COA DEHYDROGENASE"/>
    <property type="match status" value="1"/>
</dbReference>
<dbReference type="Pfam" id="PF02771">
    <property type="entry name" value="Acyl-CoA_dh_N"/>
    <property type="match status" value="1"/>
</dbReference>
<evidence type="ECO:0000259" key="2">
    <source>
        <dbReference type="Pfam" id="PF02771"/>
    </source>
</evidence>
<dbReference type="InterPro" id="IPR013107">
    <property type="entry name" value="Acyl-CoA_DH_C"/>
</dbReference>
<dbReference type="Pfam" id="PF08028">
    <property type="entry name" value="Acyl-CoA_dh_2"/>
    <property type="match status" value="1"/>
</dbReference>
<dbReference type="EMBL" id="LNCU01000107">
    <property type="protein sequence ID" value="KWV48522.1"/>
    <property type="molecule type" value="Genomic_DNA"/>
</dbReference>
<evidence type="ECO:0000256" key="1">
    <source>
        <dbReference type="ARBA" id="ARBA00023002"/>
    </source>
</evidence>
<dbReference type="InterPro" id="IPR037069">
    <property type="entry name" value="AcylCoA_DH/ox_N_sf"/>
</dbReference>
<gene>
    <name evidence="4" type="ORF">AS156_18835</name>
</gene>
<reference evidence="4 5" key="1">
    <citation type="submission" date="2015-11" db="EMBL/GenBank/DDBJ databases">
        <title>Draft Genome Sequence of the Strain BR 10303 (Bradyrhizobium sp.) isolated from nodules of Centrolobium paraense.</title>
        <authorList>
            <person name="Zelli J.E."/>
            <person name="Simoes-Araujo J.L."/>
            <person name="Barauna A.C."/>
            <person name="Silva K."/>
        </authorList>
    </citation>
    <scope>NUCLEOTIDE SEQUENCE [LARGE SCALE GENOMIC DNA]</scope>
    <source>
        <strain evidence="4 5">BR 10303</strain>
    </source>
</reference>
<protein>
    <recommendedName>
        <fullName evidence="6">Alkylation response protein AidB-like acyl-CoA dehydrogenase</fullName>
    </recommendedName>
</protein>
<keyword evidence="1" id="KW-0560">Oxidoreductase</keyword>
<feature type="domain" description="Acyl-CoA dehydrogenase C-terminal" evidence="3">
    <location>
        <begin position="234"/>
        <end position="364"/>
    </location>
</feature>
<dbReference type="InterPro" id="IPR036250">
    <property type="entry name" value="AcylCo_DH-like_C"/>
</dbReference>
<dbReference type="Gene3D" id="1.20.140.10">
    <property type="entry name" value="Butyryl-CoA Dehydrogenase, subunit A, domain 3"/>
    <property type="match status" value="1"/>
</dbReference>
<feature type="domain" description="Acyl-CoA dehydrogenase/oxidase N-terminal" evidence="2">
    <location>
        <begin position="12"/>
        <end position="89"/>
    </location>
</feature>
<evidence type="ECO:0000259" key="3">
    <source>
        <dbReference type="Pfam" id="PF08028"/>
    </source>
</evidence>
<dbReference type="InterPro" id="IPR009100">
    <property type="entry name" value="AcylCoA_DH/oxidase_NM_dom_sf"/>
</dbReference>
<dbReference type="AlphaFoldDB" id="A0A109JGA8"/>
<dbReference type="GO" id="GO:0050660">
    <property type="term" value="F:flavin adenine dinucleotide binding"/>
    <property type="evidence" value="ECO:0007669"/>
    <property type="project" value="InterPro"/>
</dbReference>
<dbReference type="Gene3D" id="1.10.540.10">
    <property type="entry name" value="Acyl-CoA dehydrogenase/oxidase, N-terminal domain"/>
    <property type="match status" value="1"/>
</dbReference>
<dbReference type="PIRSF" id="PIRSF016578">
    <property type="entry name" value="HsaA"/>
    <property type="match status" value="1"/>
</dbReference>
<dbReference type="InterPro" id="IPR013786">
    <property type="entry name" value="AcylCoA_DH/ox_N"/>
</dbReference>
<accession>A0A109JGA8</accession>
<organism evidence="4 5">
    <name type="scientific">Bradyrhizobium macuxiense</name>
    <dbReference type="NCBI Taxonomy" id="1755647"/>
    <lineage>
        <taxon>Bacteria</taxon>
        <taxon>Pseudomonadati</taxon>
        <taxon>Pseudomonadota</taxon>
        <taxon>Alphaproteobacteria</taxon>
        <taxon>Hyphomicrobiales</taxon>
        <taxon>Nitrobacteraceae</taxon>
        <taxon>Bradyrhizobium</taxon>
    </lineage>
</organism>
<dbReference type="InterPro" id="IPR046373">
    <property type="entry name" value="Acyl-CoA_Oxase/DH_mid-dom_sf"/>
</dbReference>
<dbReference type="SUPFAM" id="SSF47203">
    <property type="entry name" value="Acyl-CoA dehydrogenase C-terminal domain-like"/>
    <property type="match status" value="1"/>
</dbReference>
<dbReference type="Proteomes" id="UP000057737">
    <property type="component" value="Unassembled WGS sequence"/>
</dbReference>
<dbReference type="RefSeq" id="WP_066513550.1">
    <property type="nucleotide sequence ID" value="NZ_LNCU01000107.1"/>
</dbReference>
<dbReference type="Gene3D" id="2.40.110.10">
    <property type="entry name" value="Butyryl-CoA Dehydrogenase, subunit A, domain 2"/>
    <property type="match status" value="1"/>
</dbReference>
<dbReference type="GO" id="GO:0006552">
    <property type="term" value="P:L-leucine catabolic process"/>
    <property type="evidence" value="ECO:0007669"/>
    <property type="project" value="TreeGrafter"/>
</dbReference>